<sequence>MFVILSPPTVSNSSVWNLQIPNASSSLPLSSLHFSSPPQLTSPTLLSPKTLPHAIIYTTYECYVLYLSSDLKTITKTAVSCDFGREESGFFDVIICSEVEGGTEIGLISPVIFDHQSTSLTFLLPLTSSLKSQLSSLPPPQPESPNEDIYNSAKWRMLKTGLRFLEDTFGEYEGLSEGLMISSNITGFSGGPSTTLFPRRWQSLKILEEEKGIDLFSLKVDSGIPLKHYALLSSNSLTTYFTLSKVVYPRFEVESDTDSEILNSEELINSFLKTGKIEFDHKSDHTKLGKVKGIIDEVSNNLIVYSSKGVHVNYVTPLSLFSKTVGVEFAGEGNGGECKAFEIVSFNDKFDISGIEITTNPESGHILNLHSPSVDSSEIKTYNLTAIYSIQAVAERIPKGEEEEGVEWLEGLEEFGGVVNGVMEGWEGVGVLEGGETLIEVSVFDFVTLIFVFTYFPNLIAIFVGRYR</sequence>
<evidence type="ECO:0000256" key="1">
    <source>
        <dbReference type="SAM" id="Phobius"/>
    </source>
</evidence>
<dbReference type="Proteomes" id="UP001165122">
    <property type="component" value="Unassembled WGS sequence"/>
</dbReference>
<dbReference type="EMBL" id="BRXW01000256">
    <property type="protein sequence ID" value="GMI16569.1"/>
    <property type="molecule type" value="Genomic_DNA"/>
</dbReference>
<gene>
    <name evidence="2" type="ORF">TrLO_g9765</name>
</gene>
<keyword evidence="1" id="KW-0812">Transmembrane</keyword>
<protein>
    <submittedName>
        <fullName evidence="2">Uncharacterized protein</fullName>
    </submittedName>
</protein>
<dbReference type="OrthoDB" id="10661170at2759"/>
<keyword evidence="1" id="KW-0472">Membrane</keyword>
<feature type="transmembrane region" description="Helical" evidence="1">
    <location>
        <begin position="446"/>
        <end position="465"/>
    </location>
</feature>
<dbReference type="AlphaFoldDB" id="A0A9W7FPM0"/>
<keyword evidence="3" id="KW-1185">Reference proteome</keyword>
<reference evidence="3" key="1">
    <citation type="journal article" date="2023" name="Commun. Biol.">
        <title>Genome analysis of Parmales, the sister group of diatoms, reveals the evolutionary specialization of diatoms from phago-mixotrophs to photoautotrophs.</title>
        <authorList>
            <person name="Ban H."/>
            <person name="Sato S."/>
            <person name="Yoshikawa S."/>
            <person name="Yamada K."/>
            <person name="Nakamura Y."/>
            <person name="Ichinomiya M."/>
            <person name="Sato N."/>
            <person name="Blanc-Mathieu R."/>
            <person name="Endo H."/>
            <person name="Kuwata A."/>
            <person name="Ogata H."/>
        </authorList>
    </citation>
    <scope>NUCLEOTIDE SEQUENCE [LARGE SCALE GENOMIC DNA]</scope>
    <source>
        <strain evidence="3">NIES 3700</strain>
    </source>
</reference>
<name>A0A9W7FPM0_9STRA</name>
<organism evidence="2 3">
    <name type="scientific">Triparma laevis f. longispina</name>
    <dbReference type="NCBI Taxonomy" id="1714387"/>
    <lineage>
        <taxon>Eukaryota</taxon>
        <taxon>Sar</taxon>
        <taxon>Stramenopiles</taxon>
        <taxon>Ochrophyta</taxon>
        <taxon>Bolidophyceae</taxon>
        <taxon>Parmales</taxon>
        <taxon>Triparmaceae</taxon>
        <taxon>Triparma</taxon>
    </lineage>
</organism>
<evidence type="ECO:0000313" key="2">
    <source>
        <dbReference type="EMBL" id="GMI16569.1"/>
    </source>
</evidence>
<accession>A0A9W7FPM0</accession>
<evidence type="ECO:0000313" key="3">
    <source>
        <dbReference type="Proteomes" id="UP001165122"/>
    </source>
</evidence>
<keyword evidence="1" id="KW-1133">Transmembrane helix</keyword>
<proteinExistence type="predicted"/>
<comment type="caution">
    <text evidence="2">The sequence shown here is derived from an EMBL/GenBank/DDBJ whole genome shotgun (WGS) entry which is preliminary data.</text>
</comment>